<feature type="non-terminal residue" evidence="3">
    <location>
        <position position="1"/>
    </location>
</feature>
<dbReference type="EMBL" id="QAOH01000038">
    <property type="protein sequence ID" value="PTQ65049.1"/>
    <property type="molecule type" value="Genomic_DNA"/>
</dbReference>
<sequence length="251" mass="28185">EAAFSSALRGPWTQFTGLFEELLDRLPRRHEASEQLARLLGWFRELQERVEEAYLEATDAAQPAENTPETREQAHEKTQEMNPREVISDPHILITNQLNPVIRNSSENEEVEAVVPNVSPEEQADRELEEWVAKVRKSRTALDLATVMQACPEFASWAHNMGGFLKDWSDLHRVAGQLRPMIGISEHAWNVAQDRMGKQVATAAFALVFEKHSAGEVASPGGYLRGMVEKACAGELYLERSFYGRLSGQAV</sequence>
<evidence type="ECO:0000256" key="1">
    <source>
        <dbReference type="SAM" id="MobiDB-lite"/>
    </source>
</evidence>
<comment type="caution">
    <text evidence="3">The sequence shown here is derived from an EMBL/GenBank/DDBJ whole genome shotgun (WGS) entry which is preliminary data.</text>
</comment>
<dbReference type="NCBIfam" id="NF040974">
    <property type="entry name" value="RepABC_RepC"/>
    <property type="match status" value="1"/>
</dbReference>
<dbReference type="RefSeq" id="WP_245890317.1">
    <property type="nucleotide sequence ID" value="NZ_QAOH01000038.1"/>
</dbReference>
<name>A0A2T5H0G7_9RHOB</name>
<proteinExistence type="predicted"/>
<dbReference type="InterPro" id="IPR021760">
    <property type="entry name" value="RepC_C"/>
</dbReference>
<accession>A0A2T5H0G7</accession>
<feature type="compositionally biased region" description="Basic and acidic residues" evidence="1">
    <location>
        <begin position="68"/>
        <end position="84"/>
    </location>
</feature>
<dbReference type="AlphaFoldDB" id="A0A2T5H0G7"/>
<dbReference type="Proteomes" id="UP000244077">
    <property type="component" value="Unassembled WGS sequence"/>
</dbReference>
<dbReference type="Pfam" id="PF11800">
    <property type="entry name" value="RP-C_C"/>
    <property type="match status" value="1"/>
</dbReference>
<protein>
    <submittedName>
        <fullName evidence="3">Replication protein C-like</fullName>
    </submittedName>
</protein>
<keyword evidence="4" id="KW-1185">Reference proteome</keyword>
<reference evidence="3 4" key="1">
    <citation type="submission" date="2018-04" db="EMBL/GenBank/DDBJ databases">
        <title>Genomic Encyclopedia of Archaeal and Bacterial Type Strains, Phase II (KMG-II): from individual species to whole genera.</title>
        <authorList>
            <person name="Goeker M."/>
        </authorList>
    </citation>
    <scope>NUCLEOTIDE SEQUENCE [LARGE SCALE GENOMIC DNA]</scope>
    <source>
        <strain evidence="3 4">DSM 100434</strain>
    </source>
</reference>
<evidence type="ECO:0000313" key="3">
    <source>
        <dbReference type="EMBL" id="PTQ65049.1"/>
    </source>
</evidence>
<organism evidence="3 4">
    <name type="scientific">Celeribacter persicus</name>
    <dbReference type="NCBI Taxonomy" id="1651082"/>
    <lineage>
        <taxon>Bacteria</taxon>
        <taxon>Pseudomonadati</taxon>
        <taxon>Pseudomonadota</taxon>
        <taxon>Alphaproteobacteria</taxon>
        <taxon>Rhodobacterales</taxon>
        <taxon>Roseobacteraceae</taxon>
        <taxon>Celeribacter</taxon>
    </lineage>
</organism>
<evidence type="ECO:0000313" key="4">
    <source>
        <dbReference type="Proteomes" id="UP000244077"/>
    </source>
</evidence>
<feature type="domain" description="Plasmid replication protein C C-terminal" evidence="2">
    <location>
        <begin position="144"/>
        <end position="247"/>
    </location>
</feature>
<feature type="region of interest" description="Disordered" evidence="1">
    <location>
        <begin position="57"/>
        <end position="84"/>
    </location>
</feature>
<gene>
    <name evidence="3" type="ORF">C8N42_1381</name>
</gene>
<dbReference type="InterPro" id="IPR047611">
    <property type="entry name" value="RepABC_RepC"/>
</dbReference>
<evidence type="ECO:0000259" key="2">
    <source>
        <dbReference type="Pfam" id="PF11800"/>
    </source>
</evidence>